<comment type="caution">
    <text evidence="3">The sequence shown here is derived from an EMBL/GenBank/DDBJ whole genome shotgun (WGS) entry which is preliminary data.</text>
</comment>
<dbReference type="SUPFAM" id="SSF55961">
    <property type="entry name" value="Bet v1-like"/>
    <property type="match status" value="1"/>
</dbReference>
<keyword evidence="4" id="KW-1185">Reference proteome</keyword>
<feature type="domain" description="Activator of Hsp90 ATPase homologue 1/2-like C-terminal" evidence="2">
    <location>
        <begin position="12"/>
        <end position="132"/>
    </location>
</feature>
<dbReference type="OrthoDB" id="2364866at2"/>
<dbReference type="Gene3D" id="3.30.530.20">
    <property type="match status" value="1"/>
</dbReference>
<reference evidence="3 4" key="1">
    <citation type="submission" date="2019-07" db="EMBL/GenBank/DDBJ databases">
        <authorList>
            <person name="Kim J."/>
        </authorList>
    </citation>
    <scope>NUCLEOTIDE SEQUENCE [LARGE SCALE GENOMIC DNA]</scope>
    <source>
        <strain evidence="3 4">JC52</strain>
    </source>
</reference>
<gene>
    <name evidence="3" type="ORF">FPZ49_16400</name>
</gene>
<dbReference type="Proteomes" id="UP000317036">
    <property type="component" value="Unassembled WGS sequence"/>
</dbReference>
<organism evidence="3 4">
    <name type="scientific">Paenibacillus cremeus</name>
    <dbReference type="NCBI Taxonomy" id="2163881"/>
    <lineage>
        <taxon>Bacteria</taxon>
        <taxon>Bacillati</taxon>
        <taxon>Bacillota</taxon>
        <taxon>Bacilli</taxon>
        <taxon>Bacillales</taxon>
        <taxon>Paenibacillaceae</taxon>
        <taxon>Paenibacillus</taxon>
    </lineage>
</organism>
<evidence type="ECO:0000313" key="3">
    <source>
        <dbReference type="EMBL" id="TVY08855.1"/>
    </source>
</evidence>
<name>A0A559K9P9_9BACL</name>
<evidence type="ECO:0000256" key="1">
    <source>
        <dbReference type="ARBA" id="ARBA00006817"/>
    </source>
</evidence>
<sequence length="143" mass="16326">MNNVTKVRISKPAHEVFESFVDPARIGHFWFSSSSARWEVGKTITLRYEEYNAQGDIQILEIEADRKIGFRWGQGEEGHVVTITLNEVENASTVIEITEEGFPIQTEEQVRALIDNKEGWVYMLSCLKAYLEHGVNIRAALVK</sequence>
<comment type="similarity">
    <text evidence="1">Belongs to the AHA1 family.</text>
</comment>
<evidence type="ECO:0000313" key="4">
    <source>
        <dbReference type="Proteomes" id="UP000317036"/>
    </source>
</evidence>
<dbReference type="Pfam" id="PF08327">
    <property type="entry name" value="AHSA1"/>
    <property type="match status" value="1"/>
</dbReference>
<dbReference type="InterPro" id="IPR013538">
    <property type="entry name" value="ASHA1/2-like_C"/>
</dbReference>
<protein>
    <recommendedName>
        <fullName evidence="2">Activator of Hsp90 ATPase homologue 1/2-like C-terminal domain-containing protein</fullName>
    </recommendedName>
</protein>
<evidence type="ECO:0000259" key="2">
    <source>
        <dbReference type="Pfam" id="PF08327"/>
    </source>
</evidence>
<accession>A0A559K9P9</accession>
<dbReference type="CDD" id="cd08901">
    <property type="entry name" value="SRPBCC_CalC_Aha1-like_8"/>
    <property type="match status" value="1"/>
</dbReference>
<dbReference type="RefSeq" id="WP_144848617.1">
    <property type="nucleotide sequence ID" value="NZ_VNJI01000019.1"/>
</dbReference>
<proteinExistence type="inferred from homology"/>
<dbReference type="InterPro" id="IPR023393">
    <property type="entry name" value="START-like_dom_sf"/>
</dbReference>
<dbReference type="EMBL" id="VNJI01000019">
    <property type="protein sequence ID" value="TVY08855.1"/>
    <property type="molecule type" value="Genomic_DNA"/>
</dbReference>
<dbReference type="AlphaFoldDB" id="A0A559K9P9"/>